<evidence type="ECO:0000313" key="4">
    <source>
        <dbReference type="EMBL" id="TWT50244.1"/>
    </source>
</evidence>
<dbReference type="PANTHER" id="PTHR13325:SF3">
    <property type="entry name" value="MEMBRANE-BOUND TRANSCRIPTION FACTOR SITE-2 PROTEASE"/>
    <property type="match status" value="1"/>
</dbReference>
<evidence type="ECO:0000259" key="3">
    <source>
        <dbReference type="Pfam" id="PF25973"/>
    </source>
</evidence>
<dbReference type="GO" id="GO:0031293">
    <property type="term" value="P:membrane protein intracellular domain proteolysis"/>
    <property type="evidence" value="ECO:0007669"/>
    <property type="project" value="TreeGrafter"/>
</dbReference>
<reference evidence="4 5" key="1">
    <citation type="submission" date="2019-02" db="EMBL/GenBank/DDBJ databases">
        <title>Deep-cultivation of Planctomycetes and their phenomic and genomic characterization uncovers novel biology.</title>
        <authorList>
            <person name="Wiegand S."/>
            <person name="Jogler M."/>
            <person name="Boedeker C."/>
            <person name="Pinto D."/>
            <person name="Vollmers J."/>
            <person name="Rivas-Marin E."/>
            <person name="Kohn T."/>
            <person name="Peeters S.H."/>
            <person name="Heuer A."/>
            <person name="Rast P."/>
            <person name="Oberbeckmann S."/>
            <person name="Bunk B."/>
            <person name="Jeske O."/>
            <person name="Meyerdierks A."/>
            <person name="Storesund J.E."/>
            <person name="Kallscheuer N."/>
            <person name="Luecker S."/>
            <person name="Lage O.M."/>
            <person name="Pohl T."/>
            <person name="Merkel B.J."/>
            <person name="Hornburger P."/>
            <person name="Mueller R.-W."/>
            <person name="Bruemmer F."/>
            <person name="Labrenz M."/>
            <person name="Spormann A.M."/>
            <person name="Op Den Camp H."/>
            <person name="Overmann J."/>
            <person name="Amann R."/>
            <person name="Jetten M.S.M."/>
            <person name="Mascher T."/>
            <person name="Medema M.H."/>
            <person name="Devos D.P."/>
            <person name="Kaster A.-K."/>
            <person name="Ovreas L."/>
            <person name="Rohde M."/>
            <person name="Galperin M.Y."/>
            <person name="Jogler C."/>
        </authorList>
    </citation>
    <scope>NUCLEOTIDE SEQUENCE [LARGE SCALE GENOMIC DNA]</scope>
    <source>
        <strain evidence="4 5">Pla22</strain>
    </source>
</reference>
<dbReference type="GO" id="GO:0004222">
    <property type="term" value="F:metalloendopeptidase activity"/>
    <property type="evidence" value="ECO:0007669"/>
    <property type="project" value="InterPro"/>
</dbReference>
<proteinExistence type="predicted"/>
<dbReference type="InterPro" id="IPR001193">
    <property type="entry name" value="MBTPS2"/>
</dbReference>
<dbReference type="Gene3D" id="2.40.50.100">
    <property type="match status" value="1"/>
</dbReference>
<dbReference type="AlphaFoldDB" id="A0A5C5WHG2"/>
<dbReference type="InterPro" id="IPR058647">
    <property type="entry name" value="BSH_CzcB-like"/>
</dbReference>
<dbReference type="Proteomes" id="UP000316598">
    <property type="component" value="Unassembled WGS sequence"/>
</dbReference>
<feature type="domain" description="CzcB-like barrel-sandwich hybrid" evidence="3">
    <location>
        <begin position="446"/>
        <end position="568"/>
    </location>
</feature>
<keyword evidence="2" id="KW-1133">Transmembrane helix</keyword>
<dbReference type="GO" id="GO:0016020">
    <property type="term" value="C:membrane"/>
    <property type="evidence" value="ECO:0007669"/>
    <property type="project" value="InterPro"/>
</dbReference>
<keyword evidence="1" id="KW-0175">Coiled coil</keyword>
<protein>
    <submittedName>
        <fullName evidence="4">Peptidase family M50</fullName>
    </submittedName>
</protein>
<evidence type="ECO:0000256" key="2">
    <source>
        <dbReference type="SAM" id="Phobius"/>
    </source>
</evidence>
<keyword evidence="2" id="KW-0812">Transmembrane</keyword>
<feature type="transmembrane region" description="Helical" evidence="2">
    <location>
        <begin position="169"/>
        <end position="192"/>
    </location>
</feature>
<keyword evidence="2" id="KW-0472">Membrane</keyword>
<keyword evidence="5" id="KW-1185">Reference proteome</keyword>
<feature type="coiled-coil region" evidence="1">
    <location>
        <begin position="477"/>
        <end position="504"/>
    </location>
</feature>
<dbReference type="EMBL" id="SJPI01000002">
    <property type="protein sequence ID" value="TWT50244.1"/>
    <property type="molecule type" value="Genomic_DNA"/>
</dbReference>
<gene>
    <name evidence="4" type="ORF">Pla22_29850</name>
</gene>
<dbReference type="Pfam" id="PF25973">
    <property type="entry name" value="BSH_CzcB"/>
    <property type="match status" value="1"/>
</dbReference>
<comment type="caution">
    <text evidence="4">The sequence shown here is derived from an EMBL/GenBank/DDBJ whole genome shotgun (WGS) entry which is preliminary data.</text>
</comment>
<feature type="transmembrane region" description="Helical" evidence="2">
    <location>
        <begin position="409"/>
        <end position="427"/>
    </location>
</feature>
<feature type="transmembrane region" description="Helical" evidence="2">
    <location>
        <begin position="204"/>
        <end position="222"/>
    </location>
</feature>
<feature type="transmembrane region" description="Helical" evidence="2">
    <location>
        <begin position="343"/>
        <end position="365"/>
    </location>
</feature>
<accession>A0A5C5WHG2</accession>
<feature type="transmembrane region" description="Helical" evidence="2">
    <location>
        <begin position="146"/>
        <end position="163"/>
    </location>
</feature>
<feature type="transmembrane region" description="Helical" evidence="2">
    <location>
        <begin position="372"/>
        <end position="389"/>
    </location>
</feature>
<dbReference type="PANTHER" id="PTHR13325">
    <property type="entry name" value="PROTEASE M50 MEMBRANE-BOUND TRANSCRIPTION FACTOR SITE 2 PROTEASE"/>
    <property type="match status" value="1"/>
</dbReference>
<name>A0A5C5WHG2_9BACT</name>
<feature type="transmembrane region" description="Helical" evidence="2">
    <location>
        <begin position="242"/>
        <end position="265"/>
    </location>
</feature>
<evidence type="ECO:0000313" key="5">
    <source>
        <dbReference type="Proteomes" id="UP000316598"/>
    </source>
</evidence>
<dbReference type="SUPFAM" id="SSF111369">
    <property type="entry name" value="HlyD-like secretion proteins"/>
    <property type="match status" value="1"/>
</dbReference>
<dbReference type="GO" id="GO:0005737">
    <property type="term" value="C:cytoplasm"/>
    <property type="evidence" value="ECO:0007669"/>
    <property type="project" value="TreeGrafter"/>
</dbReference>
<evidence type="ECO:0000256" key="1">
    <source>
        <dbReference type="SAM" id="Coils"/>
    </source>
</evidence>
<sequence length="713" mass="79820">MSLCPQVRNDLRITRHMHHDVPSFLIEDPTSGRFSRVGVAEYTFVSLLDGRTTVAEALATTAAKHGLDALDEQDAVSLCGWIVEAGLAHTRASRSGMRVSDGARSLRDQQLAGAINPMFQKLPLGNPGFIVSPVVRFAKRYLANRYVVAVFMLWMSATLVAVVGNYKTFWASTGNVFASNNWIWLVVTWLIVKGVHEFGHAVACRWLGGSVGQAGVMFVLMMPLPYVEVSSSWGFRNKWHRIGVAAAGMMVEAFLASIAIWVWIYSGDPVVQMHARNLIVTATITTLVFNLNPLMRFDGYYMLSDYLELPNLSTNANRWLSFMRQKYWLGATVARPTWPEGRVMIVAFYGLAAFAWRILICVSLAIAASQMFWGAGVLLAALAIAFWIGKPLLRLITHWNDPMRINRRHFGWVTGALAIIVFSVLMIPYQRRVIAPMVVAHEAPTEIRSSVRGFVREILVEPGQSVRAGQVLARLENQELEFDLQRLTTEISQSRQRQRVLRRDQMLVELEIERANENALTSRKNDLTVRLAGLVVQSDVDGAVIHSDLVEQIGTLVTEGKRLFVIADPTRMKLVAMIGQDDAVTLRHHDRFSADVWVEGQGRIIDEITFERLSPRATRDLTHLALASSLGGPLAVYSNPQAQDVHQRYKLVDPRVSAEAMLNLSMTTSGALKSGQRGNVRFALDRRRLGATLLDQMYQWHRVSGRNATKTFR</sequence>
<organism evidence="4 5">
    <name type="scientific">Rubripirellula amarantea</name>
    <dbReference type="NCBI Taxonomy" id="2527999"/>
    <lineage>
        <taxon>Bacteria</taxon>
        <taxon>Pseudomonadati</taxon>
        <taxon>Planctomycetota</taxon>
        <taxon>Planctomycetia</taxon>
        <taxon>Pirellulales</taxon>
        <taxon>Pirellulaceae</taxon>
        <taxon>Rubripirellula</taxon>
    </lineage>
</organism>